<feature type="domain" description="HTH LytTR-type" evidence="3">
    <location>
        <begin position="160"/>
        <end position="253"/>
    </location>
</feature>
<keyword evidence="2" id="KW-1133">Transmembrane helix</keyword>
<evidence type="ECO:0000313" key="4">
    <source>
        <dbReference type="EMBL" id="MBE0344681.1"/>
    </source>
</evidence>
<name>A0A8I0MSN1_9GAMM</name>
<keyword evidence="2" id="KW-0812">Transmembrane</keyword>
<evidence type="ECO:0000259" key="3">
    <source>
        <dbReference type="PROSITE" id="PS50930"/>
    </source>
</evidence>
<reference evidence="4 5" key="1">
    <citation type="submission" date="2015-06" db="EMBL/GenBank/DDBJ databases">
        <title>Genome sequence of Pseudoalteromonas peptidolytica.</title>
        <authorList>
            <person name="Xie B.-B."/>
            <person name="Rong J.-C."/>
            <person name="Qin Q.-L."/>
            <person name="Zhang Y.-Z."/>
        </authorList>
    </citation>
    <scope>NUCLEOTIDE SEQUENCE [LARGE SCALE GENOMIC DNA]</scope>
    <source>
        <strain evidence="4 5">F12-50-A1</strain>
    </source>
</reference>
<feature type="transmembrane region" description="Helical" evidence="2">
    <location>
        <begin position="46"/>
        <end position="66"/>
    </location>
</feature>
<dbReference type="RefSeq" id="WP_147389302.1">
    <property type="nucleotide sequence ID" value="NZ_AQHF01000017.1"/>
</dbReference>
<organism evidence="4 5">
    <name type="scientific">Pseudoalteromonas peptidolytica F12-50-A1</name>
    <dbReference type="NCBI Taxonomy" id="1315280"/>
    <lineage>
        <taxon>Bacteria</taxon>
        <taxon>Pseudomonadati</taxon>
        <taxon>Pseudomonadota</taxon>
        <taxon>Gammaproteobacteria</taxon>
        <taxon>Alteromonadales</taxon>
        <taxon>Pseudoalteromonadaceae</taxon>
        <taxon>Pseudoalteromonas</taxon>
    </lineage>
</organism>
<comment type="caution">
    <text evidence="4">The sequence shown here is derived from an EMBL/GenBank/DDBJ whole genome shotgun (WGS) entry which is preliminary data.</text>
</comment>
<protein>
    <recommendedName>
        <fullName evidence="3">HTH LytTR-type domain-containing protein</fullName>
    </recommendedName>
</protein>
<proteinExistence type="predicted"/>
<evidence type="ECO:0000256" key="2">
    <source>
        <dbReference type="SAM" id="Phobius"/>
    </source>
</evidence>
<dbReference type="EMBL" id="AQHF01000017">
    <property type="protein sequence ID" value="MBE0344681.1"/>
    <property type="molecule type" value="Genomic_DNA"/>
</dbReference>
<dbReference type="Pfam" id="PF04397">
    <property type="entry name" value="LytTR"/>
    <property type="match status" value="1"/>
</dbReference>
<feature type="transmembrane region" description="Helical" evidence="2">
    <location>
        <begin position="78"/>
        <end position="97"/>
    </location>
</feature>
<dbReference type="InterPro" id="IPR046947">
    <property type="entry name" value="LytR-like"/>
</dbReference>
<gene>
    <name evidence="4" type="ORF">PPEP_a2316</name>
</gene>
<dbReference type="PANTHER" id="PTHR37299:SF1">
    <property type="entry name" value="STAGE 0 SPORULATION PROTEIN A HOMOLOG"/>
    <property type="match status" value="1"/>
</dbReference>
<dbReference type="PANTHER" id="PTHR37299">
    <property type="entry name" value="TRANSCRIPTIONAL REGULATOR-RELATED"/>
    <property type="match status" value="1"/>
</dbReference>
<evidence type="ECO:0000256" key="1">
    <source>
        <dbReference type="ARBA" id="ARBA00023012"/>
    </source>
</evidence>
<sequence>MHTVYKPILTITGVGWTAVIIFLTAIDLLHDWVEVESERLNNPIWWALQEWGLWYIYTPILFLWLNKLSQQNKVCWRDYLVCCSALFVLSMSIQAGFDYLVYRDDIPYTLYYFAPLYPLVIYVCFMVWNKFIRIESNEENNSTAINQRLLVDLGGDKSFVQIKDIVHIVAAKNYVEIHTESHQYLKRATLSQFEAMLPTDMFMRTHRSYLVNLAYVERIITKASGNAIIKLSTGAQISLSKGYKKALKSRFDTLSQAA</sequence>
<dbReference type="Gene3D" id="2.40.50.1020">
    <property type="entry name" value="LytTr DNA-binding domain"/>
    <property type="match status" value="1"/>
</dbReference>
<dbReference type="GO" id="GO:0003677">
    <property type="term" value="F:DNA binding"/>
    <property type="evidence" value="ECO:0007669"/>
    <property type="project" value="InterPro"/>
</dbReference>
<keyword evidence="5" id="KW-1185">Reference proteome</keyword>
<dbReference type="PROSITE" id="PS50930">
    <property type="entry name" value="HTH_LYTTR"/>
    <property type="match status" value="1"/>
</dbReference>
<dbReference type="Proteomes" id="UP000660708">
    <property type="component" value="Unassembled WGS sequence"/>
</dbReference>
<dbReference type="AlphaFoldDB" id="A0A8I0MSN1"/>
<feature type="transmembrane region" description="Helical" evidence="2">
    <location>
        <begin position="7"/>
        <end position="26"/>
    </location>
</feature>
<evidence type="ECO:0000313" key="5">
    <source>
        <dbReference type="Proteomes" id="UP000660708"/>
    </source>
</evidence>
<accession>A0A8I0MSN1</accession>
<keyword evidence="2" id="KW-0472">Membrane</keyword>
<feature type="transmembrane region" description="Helical" evidence="2">
    <location>
        <begin position="109"/>
        <end position="128"/>
    </location>
</feature>
<keyword evidence="1" id="KW-0902">Two-component regulatory system</keyword>
<dbReference type="GO" id="GO:0000156">
    <property type="term" value="F:phosphorelay response regulator activity"/>
    <property type="evidence" value="ECO:0007669"/>
    <property type="project" value="InterPro"/>
</dbReference>
<dbReference type="SMART" id="SM00850">
    <property type="entry name" value="LytTR"/>
    <property type="match status" value="1"/>
</dbReference>
<dbReference type="InterPro" id="IPR007492">
    <property type="entry name" value="LytTR_DNA-bd_dom"/>
</dbReference>